<dbReference type="eggNOG" id="ENOG502SQIM">
    <property type="taxonomic scope" value="Eukaryota"/>
</dbReference>
<dbReference type="EMBL" id="LATX01002209">
    <property type="protein sequence ID" value="KTB32629.1"/>
    <property type="molecule type" value="Genomic_DNA"/>
</dbReference>
<feature type="region of interest" description="Disordered" evidence="1">
    <location>
        <begin position="198"/>
        <end position="219"/>
    </location>
</feature>
<evidence type="ECO:0000313" key="2">
    <source>
        <dbReference type="EMBL" id="KTB32629.1"/>
    </source>
</evidence>
<sequence>MYFPLITYRSRLAKKQRIYPRAGGGGGGRGGGGRGGRGGGGGGGSGGSAGGRSSAISVGGTSRSATPYGGGGGPVSTIPPGQLFAGREQGGGTRSQVYGTSQYGSGYPSVTGRGVDGRGFPFYFWPVAWGGAIGAGAGGSTYVHTRQYGSPDNSSRPGGPMTLATFVSSSSSSTFHLLADNATVTELIQDIRNNCSSSNLNTGASSTSSVPYNDTDPHSPQPESVIQYYRASSVVLTLEGYNNSAVFQNEGTPDTPLPGTLDITLKDCLNYTIGAAVPLIGGADVRAAPSVSVIILVCLLLHFFISL</sequence>
<protein>
    <submittedName>
        <fullName evidence="2">Uncharacterized protein</fullName>
    </submittedName>
</protein>
<evidence type="ECO:0000256" key="1">
    <source>
        <dbReference type="SAM" id="MobiDB-lite"/>
    </source>
</evidence>
<gene>
    <name evidence="2" type="ORF">WG66_14783</name>
</gene>
<name>A0A0W0F8J9_MONRR</name>
<dbReference type="Proteomes" id="UP000054988">
    <property type="component" value="Unassembled WGS sequence"/>
</dbReference>
<organism evidence="2 3">
    <name type="scientific">Moniliophthora roreri</name>
    <name type="common">Frosty pod rot fungus</name>
    <name type="synonym">Monilia roreri</name>
    <dbReference type="NCBI Taxonomy" id="221103"/>
    <lineage>
        <taxon>Eukaryota</taxon>
        <taxon>Fungi</taxon>
        <taxon>Dikarya</taxon>
        <taxon>Basidiomycota</taxon>
        <taxon>Agaricomycotina</taxon>
        <taxon>Agaricomycetes</taxon>
        <taxon>Agaricomycetidae</taxon>
        <taxon>Agaricales</taxon>
        <taxon>Marasmiineae</taxon>
        <taxon>Marasmiaceae</taxon>
        <taxon>Moniliophthora</taxon>
    </lineage>
</organism>
<evidence type="ECO:0000313" key="3">
    <source>
        <dbReference type="Proteomes" id="UP000054988"/>
    </source>
</evidence>
<comment type="caution">
    <text evidence="2">The sequence shown here is derived from an EMBL/GenBank/DDBJ whole genome shotgun (WGS) entry which is preliminary data.</text>
</comment>
<accession>A0A0W0F8J9</accession>
<feature type="compositionally biased region" description="Gly residues" evidence="1">
    <location>
        <begin position="22"/>
        <end position="50"/>
    </location>
</feature>
<dbReference type="AlphaFoldDB" id="A0A0W0F8J9"/>
<reference evidence="2 3" key="1">
    <citation type="submission" date="2015-12" db="EMBL/GenBank/DDBJ databases">
        <title>Draft genome sequence of Moniliophthora roreri, the causal agent of frosty pod rot of cacao.</title>
        <authorList>
            <person name="Aime M.C."/>
            <person name="Diaz-Valderrama J.R."/>
            <person name="Kijpornyongpan T."/>
            <person name="Phillips-Mora W."/>
        </authorList>
    </citation>
    <scope>NUCLEOTIDE SEQUENCE [LARGE SCALE GENOMIC DNA]</scope>
    <source>
        <strain evidence="2 3">MCA 2952</strain>
    </source>
</reference>
<proteinExistence type="predicted"/>
<feature type="region of interest" description="Disordered" evidence="1">
    <location>
        <begin position="17"/>
        <end position="96"/>
    </location>
</feature>
<feature type="compositionally biased region" description="Polar residues" evidence="1">
    <location>
        <begin position="198"/>
        <end position="212"/>
    </location>
</feature>
<feature type="compositionally biased region" description="Low complexity" evidence="1">
    <location>
        <begin position="51"/>
        <end position="60"/>
    </location>
</feature>